<sequence>MPRKPTEPQSVIQLDAVTTDPKNARKRTERNRNSIKASLEKFKAGRSIVLDKDNVVRAGNGTVEMAMELGYTELIVVEPKEGQLVAVRRPDWTAQEAKAYAIADNRTAELAEWDDEVLAEQLEELQRIDLSEVAGFSDRELEKLLNELANKHLAGAEEDDAGELPDVATTRLGDLWRLGDHVVMCGDSTSAEQVTILLATFGHKPAIMVTDPPYGVEYEPEHRSKNRTGKVLNDDRCDWQAAWNLFPGDVAYVWHASTFTSTVQQSLEKTKMTMRAQIIWAKKSLVMGRGAYHWQHEPCWYAVRDGAKANWCGDRKQSTLWEIETVNRNNTDDGETKHGCQKPVECMARPMRHHGRPGEAVYDPFLGSGTSIIAAVQTERLCCGMELDPRYVDMIVQRWQRYTGLTAVNAITGEPYVATVNPADRKTEADG</sequence>
<name>A0A6J7WGM1_9CAUD</name>
<evidence type="ECO:0000256" key="2">
    <source>
        <dbReference type="ARBA" id="ARBA00022679"/>
    </source>
</evidence>
<feature type="region of interest" description="Disordered" evidence="3">
    <location>
        <begin position="1"/>
        <end position="31"/>
    </location>
</feature>
<dbReference type="Gene3D" id="3.40.50.150">
    <property type="entry name" value="Vaccinia Virus protein VP39"/>
    <property type="match status" value="1"/>
</dbReference>
<dbReference type="EMBL" id="LR798229">
    <property type="protein sequence ID" value="CAB5207135.1"/>
    <property type="molecule type" value="Genomic_DNA"/>
</dbReference>
<dbReference type="GO" id="GO:0003677">
    <property type="term" value="F:DNA binding"/>
    <property type="evidence" value="ECO:0007669"/>
    <property type="project" value="InterPro"/>
</dbReference>
<dbReference type="GO" id="GO:0032259">
    <property type="term" value="P:methylation"/>
    <property type="evidence" value="ECO:0007669"/>
    <property type="project" value="UniProtKB-KW"/>
</dbReference>
<evidence type="ECO:0000313" key="5">
    <source>
        <dbReference type="EMBL" id="CAB5207135.1"/>
    </source>
</evidence>
<dbReference type="SUPFAM" id="SSF53335">
    <property type="entry name" value="S-adenosyl-L-methionine-dependent methyltransferases"/>
    <property type="match status" value="1"/>
</dbReference>
<keyword evidence="1 5" id="KW-0489">Methyltransferase</keyword>
<dbReference type="GO" id="GO:0008170">
    <property type="term" value="F:N-methyltransferase activity"/>
    <property type="evidence" value="ECO:0007669"/>
    <property type="project" value="InterPro"/>
</dbReference>
<keyword evidence="2" id="KW-0808">Transferase</keyword>
<evidence type="ECO:0000256" key="1">
    <source>
        <dbReference type="ARBA" id="ARBA00022603"/>
    </source>
</evidence>
<organism evidence="5">
    <name type="scientific">uncultured Caudovirales phage</name>
    <dbReference type="NCBI Taxonomy" id="2100421"/>
    <lineage>
        <taxon>Viruses</taxon>
        <taxon>Duplodnaviria</taxon>
        <taxon>Heunggongvirae</taxon>
        <taxon>Uroviricota</taxon>
        <taxon>Caudoviricetes</taxon>
        <taxon>Peduoviridae</taxon>
        <taxon>Maltschvirus</taxon>
        <taxon>Maltschvirus maltsch</taxon>
    </lineage>
</organism>
<evidence type="ECO:0000259" key="4">
    <source>
        <dbReference type="Pfam" id="PF01555"/>
    </source>
</evidence>
<dbReference type="InterPro" id="IPR002941">
    <property type="entry name" value="DNA_methylase_N4/N6"/>
</dbReference>
<feature type="domain" description="DNA methylase N-4/N-6" evidence="4">
    <location>
        <begin position="208"/>
        <end position="396"/>
    </location>
</feature>
<dbReference type="InterPro" id="IPR001091">
    <property type="entry name" value="RM_Methyltransferase"/>
</dbReference>
<dbReference type="InterPro" id="IPR029063">
    <property type="entry name" value="SAM-dependent_MTases_sf"/>
</dbReference>
<dbReference type="InterPro" id="IPR015840">
    <property type="entry name" value="DNA_MeTrfase_ParB"/>
</dbReference>
<gene>
    <name evidence="5" type="ORF">UFOVP184_33</name>
</gene>
<dbReference type="Pfam" id="PF01555">
    <property type="entry name" value="N6_N4_Mtase"/>
    <property type="match status" value="1"/>
</dbReference>
<accession>A0A6J7WGM1</accession>
<dbReference type="PRINTS" id="PR00508">
    <property type="entry name" value="S21N4MTFRASE"/>
</dbReference>
<proteinExistence type="predicted"/>
<evidence type="ECO:0000256" key="3">
    <source>
        <dbReference type="SAM" id="MobiDB-lite"/>
    </source>
</evidence>
<dbReference type="PIRSF" id="PIRSF036758">
    <property type="entry name" value="Aden_M_ParB"/>
    <property type="match status" value="1"/>
</dbReference>
<protein>
    <submittedName>
        <fullName evidence="5">COG0863 DNA modification methylase</fullName>
    </submittedName>
</protein>
<reference evidence="5" key="1">
    <citation type="submission" date="2020-05" db="EMBL/GenBank/DDBJ databases">
        <authorList>
            <person name="Chiriac C."/>
            <person name="Salcher M."/>
            <person name="Ghai R."/>
            <person name="Kavagutti S V."/>
        </authorList>
    </citation>
    <scope>NUCLEOTIDE SEQUENCE</scope>
</reference>